<protein>
    <submittedName>
        <fullName evidence="3">Sugar-specific transcriptional regulator TrmB</fullName>
    </submittedName>
</protein>
<evidence type="ECO:0000313" key="4">
    <source>
        <dbReference type="Proteomes" id="UP000199062"/>
    </source>
</evidence>
<evidence type="ECO:0000313" key="3">
    <source>
        <dbReference type="EMBL" id="SFS06576.1"/>
    </source>
</evidence>
<reference evidence="3 4" key="1">
    <citation type="submission" date="2016-10" db="EMBL/GenBank/DDBJ databases">
        <authorList>
            <person name="de Groot N.N."/>
        </authorList>
    </citation>
    <scope>NUCLEOTIDE SEQUENCE [LARGE SCALE GENOMIC DNA]</scope>
    <source>
        <strain evidence="3 4">CGMCC 1.10457</strain>
    </source>
</reference>
<evidence type="ECO:0000259" key="2">
    <source>
        <dbReference type="Pfam" id="PF01978"/>
    </source>
</evidence>
<dbReference type="RefSeq" id="WP_089817407.1">
    <property type="nucleotide sequence ID" value="NZ_FOZK01000003.1"/>
</dbReference>
<proteinExistence type="predicted"/>
<dbReference type="OrthoDB" id="30795at2157"/>
<dbReference type="SUPFAM" id="SSF46785">
    <property type="entry name" value="Winged helix' DNA-binding domain"/>
    <property type="match status" value="1"/>
</dbReference>
<gene>
    <name evidence="3" type="ORF">SAMN05216559_3061</name>
</gene>
<evidence type="ECO:0000256" key="1">
    <source>
        <dbReference type="SAM" id="Coils"/>
    </source>
</evidence>
<feature type="coiled-coil region" evidence="1">
    <location>
        <begin position="76"/>
        <end position="103"/>
    </location>
</feature>
<dbReference type="Pfam" id="PF01978">
    <property type="entry name" value="TrmB"/>
    <property type="match status" value="1"/>
</dbReference>
<dbReference type="EMBL" id="FOZK01000003">
    <property type="protein sequence ID" value="SFS06576.1"/>
    <property type="molecule type" value="Genomic_DNA"/>
</dbReference>
<organism evidence="3 4">
    <name type="scientific">Halomicrobium zhouii</name>
    <dbReference type="NCBI Taxonomy" id="767519"/>
    <lineage>
        <taxon>Archaea</taxon>
        <taxon>Methanobacteriati</taxon>
        <taxon>Methanobacteriota</taxon>
        <taxon>Stenosarchaea group</taxon>
        <taxon>Halobacteria</taxon>
        <taxon>Halobacteriales</taxon>
        <taxon>Haloarculaceae</taxon>
        <taxon>Halomicrobium</taxon>
    </lineage>
</organism>
<dbReference type="Gene3D" id="1.10.10.10">
    <property type="entry name" value="Winged helix-like DNA-binding domain superfamily/Winged helix DNA-binding domain"/>
    <property type="match status" value="1"/>
</dbReference>
<feature type="domain" description="Transcription regulator TrmB N-terminal" evidence="2">
    <location>
        <begin position="12"/>
        <end position="73"/>
    </location>
</feature>
<name>A0A1I6LT28_9EURY</name>
<sequence length="281" mass="31559">MTGRADDVFDLLGLTEYEETALEQLISLGQTSAPNLAEATGIPKARIYGVLDALSDRGFIKVIPGRPKQYQSKAPAEILDRAVENQRQEYEQFEAELDSRREAFLSEYEPLFERATESVTPTSELFHVVDVGEPSERETRRIYDDAERELLVMSKSFEYFDSVRPAFEAALDRGIDVSVLLVDPERLSEENRAVQAGIVEEITESYPDVGVRFSEERLPWRGTVADPSMAYDSGTAILLVQEDEVPNHMRQAAITDNGAFVAGLKRYFDLVWEYESLSGSG</sequence>
<dbReference type="PANTHER" id="PTHR34293:SF1">
    <property type="entry name" value="HTH-TYPE TRANSCRIPTIONAL REGULATOR TRMBL2"/>
    <property type="match status" value="1"/>
</dbReference>
<dbReference type="AlphaFoldDB" id="A0A1I6LT28"/>
<dbReference type="InterPro" id="IPR036390">
    <property type="entry name" value="WH_DNA-bd_sf"/>
</dbReference>
<dbReference type="InterPro" id="IPR036388">
    <property type="entry name" value="WH-like_DNA-bd_sf"/>
</dbReference>
<accession>A0A1I6LT28</accession>
<dbReference type="InterPro" id="IPR002831">
    <property type="entry name" value="Tscrpt_reg_TrmB_N"/>
</dbReference>
<dbReference type="PANTHER" id="PTHR34293">
    <property type="entry name" value="HTH-TYPE TRANSCRIPTIONAL REGULATOR TRMBL2"/>
    <property type="match status" value="1"/>
</dbReference>
<dbReference type="Proteomes" id="UP000199062">
    <property type="component" value="Unassembled WGS sequence"/>
</dbReference>
<keyword evidence="1" id="KW-0175">Coiled coil</keyword>
<dbReference type="STRING" id="767519.SAMN05216559_3061"/>
<keyword evidence="4" id="KW-1185">Reference proteome</keyword>
<dbReference type="InterPro" id="IPR051797">
    <property type="entry name" value="TrmB-like"/>
</dbReference>